<dbReference type="Pfam" id="PF03798">
    <property type="entry name" value="TRAM_LAG1_CLN8"/>
    <property type="match status" value="1"/>
</dbReference>
<accession>A0A7S3QJR7</accession>
<dbReference type="GO" id="GO:0016020">
    <property type="term" value="C:membrane"/>
    <property type="evidence" value="ECO:0007669"/>
    <property type="project" value="UniProtKB-SubCell"/>
</dbReference>
<proteinExistence type="predicted"/>
<feature type="domain" description="TLC" evidence="6">
    <location>
        <begin position="65"/>
        <end position="192"/>
    </location>
</feature>
<evidence type="ECO:0000256" key="4">
    <source>
        <dbReference type="ARBA" id="ARBA00023136"/>
    </source>
</evidence>
<feature type="transmembrane region" description="Helical" evidence="5">
    <location>
        <begin position="12"/>
        <end position="30"/>
    </location>
</feature>
<keyword evidence="4 5" id="KW-0472">Membrane</keyword>
<protein>
    <recommendedName>
        <fullName evidence="6">TLC domain-containing protein</fullName>
    </recommendedName>
</protein>
<keyword evidence="2 5" id="KW-0812">Transmembrane</keyword>
<sequence>MENTDRERAVLPYLVTGCLFWQVFYAVSYIRRDGNERHFHSKRVSNFHSITGIIMSVANLCINNDSVFPESIILSWGIGYFLADLIDCIVRRDFMFAIHSILAITLLPFGWKGELYAKKAGSLAYFIEFSSPCYHKWLQSKKRSDFIVFIVTFFACRIIYVPIFFTLIGAEDNSFLMVGIILFYLLNIAWFTKASCLLFNYKDDMDSRESYETIA</sequence>
<feature type="transmembrane region" description="Helical" evidence="5">
    <location>
        <begin position="146"/>
        <end position="168"/>
    </location>
</feature>
<dbReference type="EMBL" id="HBIO01031705">
    <property type="protein sequence ID" value="CAE0479452.1"/>
    <property type="molecule type" value="Transcribed_RNA"/>
</dbReference>
<evidence type="ECO:0000256" key="2">
    <source>
        <dbReference type="ARBA" id="ARBA00022692"/>
    </source>
</evidence>
<reference evidence="7" key="1">
    <citation type="submission" date="2021-01" db="EMBL/GenBank/DDBJ databases">
        <authorList>
            <person name="Corre E."/>
            <person name="Pelletier E."/>
            <person name="Niang G."/>
            <person name="Scheremetjew M."/>
            <person name="Finn R."/>
            <person name="Kale V."/>
            <person name="Holt S."/>
            <person name="Cochrane G."/>
            <person name="Meng A."/>
            <person name="Brown T."/>
            <person name="Cohen L."/>
        </authorList>
    </citation>
    <scope>NUCLEOTIDE SEQUENCE</scope>
    <source>
        <strain evidence="7">MM31A-1</strain>
    </source>
</reference>
<comment type="subcellular location">
    <subcellularLocation>
        <location evidence="1">Membrane</location>
        <topology evidence="1">Multi-pass membrane protein</topology>
    </subcellularLocation>
</comment>
<keyword evidence="3 5" id="KW-1133">Transmembrane helix</keyword>
<evidence type="ECO:0000256" key="3">
    <source>
        <dbReference type="ARBA" id="ARBA00022989"/>
    </source>
</evidence>
<dbReference type="InterPro" id="IPR006634">
    <property type="entry name" value="TLC-dom"/>
</dbReference>
<dbReference type="AlphaFoldDB" id="A0A7S3QJR7"/>
<evidence type="ECO:0000256" key="1">
    <source>
        <dbReference type="ARBA" id="ARBA00004141"/>
    </source>
</evidence>
<evidence type="ECO:0000313" key="7">
    <source>
        <dbReference type="EMBL" id="CAE0479452.1"/>
    </source>
</evidence>
<evidence type="ECO:0000259" key="6">
    <source>
        <dbReference type="Pfam" id="PF03798"/>
    </source>
</evidence>
<organism evidence="7">
    <name type="scientific">Chaetoceros debilis</name>
    <dbReference type="NCBI Taxonomy" id="122233"/>
    <lineage>
        <taxon>Eukaryota</taxon>
        <taxon>Sar</taxon>
        <taxon>Stramenopiles</taxon>
        <taxon>Ochrophyta</taxon>
        <taxon>Bacillariophyta</taxon>
        <taxon>Coscinodiscophyceae</taxon>
        <taxon>Chaetocerotophycidae</taxon>
        <taxon>Chaetocerotales</taxon>
        <taxon>Chaetocerotaceae</taxon>
        <taxon>Chaetoceros</taxon>
    </lineage>
</organism>
<name>A0A7S3QJR7_9STRA</name>
<gene>
    <name evidence="7" type="ORF">CDEB00056_LOCUS24306</name>
</gene>
<evidence type="ECO:0000256" key="5">
    <source>
        <dbReference type="SAM" id="Phobius"/>
    </source>
</evidence>
<feature type="transmembrane region" description="Helical" evidence="5">
    <location>
        <begin position="174"/>
        <end position="192"/>
    </location>
</feature>